<evidence type="ECO:0000256" key="3">
    <source>
        <dbReference type="ARBA" id="ARBA00022816"/>
    </source>
</evidence>
<dbReference type="KEGG" id="ngr:NAEGRDRAFT_68100"/>
<dbReference type="GO" id="GO:0006606">
    <property type="term" value="P:protein import into nucleus"/>
    <property type="evidence" value="ECO:0007669"/>
    <property type="project" value="TreeGrafter"/>
</dbReference>
<keyword evidence="5" id="KW-0811">Translocation</keyword>
<protein>
    <submittedName>
        <fullName evidence="8">Uncharacterized protein</fullName>
    </submittedName>
</protein>
<name>D2VGU5_NAEGR</name>
<dbReference type="SUPFAM" id="SSF50978">
    <property type="entry name" value="WD40 repeat-like"/>
    <property type="match status" value="1"/>
</dbReference>
<dbReference type="GO" id="GO:0017056">
    <property type="term" value="F:structural constituent of nuclear pore"/>
    <property type="evidence" value="ECO:0007669"/>
    <property type="project" value="InterPro"/>
</dbReference>
<dbReference type="OrthoDB" id="341482at2759"/>
<dbReference type="eggNOG" id="KOG4460">
    <property type="taxonomic scope" value="Eukaryota"/>
</dbReference>
<dbReference type="AlphaFoldDB" id="D2VGU5"/>
<dbReference type="EMBL" id="GG738870">
    <property type="protein sequence ID" value="EFC44030.1"/>
    <property type="molecule type" value="Genomic_DNA"/>
</dbReference>
<evidence type="ECO:0000313" key="8">
    <source>
        <dbReference type="EMBL" id="EFC44030.1"/>
    </source>
</evidence>
<dbReference type="GeneID" id="8848042"/>
<keyword evidence="2" id="KW-0813">Transport</keyword>
<dbReference type="STRING" id="5762.D2VGU5"/>
<keyword evidence="9" id="KW-1185">Reference proteome</keyword>
<evidence type="ECO:0000256" key="4">
    <source>
        <dbReference type="ARBA" id="ARBA00022927"/>
    </source>
</evidence>
<keyword evidence="6" id="KW-0906">Nuclear pore complex</keyword>
<dbReference type="Proteomes" id="UP000006671">
    <property type="component" value="Unassembled WGS sequence"/>
</dbReference>
<dbReference type="InterPro" id="IPR037700">
    <property type="entry name" value="NUP88/NUP82"/>
</dbReference>
<keyword evidence="4" id="KW-0653">Protein transport</keyword>
<dbReference type="GO" id="GO:0005643">
    <property type="term" value="C:nuclear pore"/>
    <property type="evidence" value="ECO:0007669"/>
    <property type="project" value="UniProtKB-SubCell"/>
</dbReference>
<accession>D2VGU5</accession>
<reference evidence="8 9" key="1">
    <citation type="journal article" date="2010" name="Cell">
        <title>The genome of Naegleria gruberi illuminates early eukaryotic versatility.</title>
        <authorList>
            <person name="Fritz-Laylin L.K."/>
            <person name="Prochnik S.E."/>
            <person name="Ginger M.L."/>
            <person name="Dacks J.B."/>
            <person name="Carpenter M.L."/>
            <person name="Field M.C."/>
            <person name="Kuo A."/>
            <person name="Paredez A."/>
            <person name="Chapman J."/>
            <person name="Pham J."/>
            <person name="Shu S."/>
            <person name="Neupane R."/>
            <person name="Cipriano M."/>
            <person name="Mancuso J."/>
            <person name="Tu H."/>
            <person name="Salamov A."/>
            <person name="Lindquist E."/>
            <person name="Shapiro H."/>
            <person name="Lucas S."/>
            <person name="Grigoriev I.V."/>
            <person name="Cande W.Z."/>
            <person name="Fulton C."/>
            <person name="Rokhsar D.S."/>
            <person name="Dawson S.C."/>
        </authorList>
    </citation>
    <scope>NUCLEOTIDE SEQUENCE [LARGE SCALE GENOMIC DNA]</scope>
    <source>
        <strain evidence="8 9">NEG-M</strain>
    </source>
</reference>
<keyword evidence="7" id="KW-0539">Nucleus</keyword>
<dbReference type="GO" id="GO:0000056">
    <property type="term" value="P:ribosomal small subunit export from nucleus"/>
    <property type="evidence" value="ECO:0007669"/>
    <property type="project" value="InterPro"/>
</dbReference>
<sequence length="467" mass="53129">MSTLYQQVPKYIIQDELTNIVQKREEKYIGGKIGNDVIPRHLTICNQSRECIYFSEQSETLYYIDARQSTMKNIKHAKIQKILKTDLILRNIKQISYNSSGNRLLVISDFDINVISIPEYKSGDSESVNTTIEFSLSLLEHSSQNVKVSWHPLSNDHIVALDSDSILRIIQVSSGKIEEIPLLEKTKDSVASFSFGSKKLWERFTIYLTTTTQALFALCPIIPSGCVVSEKFLADIVNSTYSFEMESVKHFFSGIISNVSDDEENREVTLKTSTKENHAFKNRIIPIHNKKVSNLDIADMITINQNSNLPSCLVTVNTSGVIHLFVITDNIRPVWKKKSFDVNVSPQVIEASCIQEVLTGDKMNSSLPPYLTLHPLSIETVYCVHERGANEITFPFISTMFTEKIAAIQFEKTVSCPLFISTELYVQFYHISTYYCLVLSLLKPLIFYTTFYMVPQSSILRIRTNVC</sequence>
<organism evidence="9">
    <name type="scientific">Naegleria gruberi</name>
    <name type="common">Amoeba</name>
    <dbReference type="NCBI Taxonomy" id="5762"/>
    <lineage>
        <taxon>Eukaryota</taxon>
        <taxon>Discoba</taxon>
        <taxon>Heterolobosea</taxon>
        <taxon>Tetramitia</taxon>
        <taxon>Eutetramitia</taxon>
        <taxon>Vahlkampfiidae</taxon>
        <taxon>Naegleria</taxon>
    </lineage>
</organism>
<dbReference type="PANTHER" id="PTHR13257">
    <property type="entry name" value="NUCLEOPORIN NUP84-RELATED"/>
    <property type="match status" value="1"/>
</dbReference>
<dbReference type="VEuPathDB" id="AmoebaDB:NAEGRDRAFT_68100"/>
<comment type="subcellular location">
    <subcellularLocation>
        <location evidence="1">Nucleus</location>
        <location evidence="1">Nuclear pore complex</location>
    </subcellularLocation>
</comment>
<gene>
    <name evidence="8" type="ORF">NAEGRDRAFT_68100</name>
</gene>
<evidence type="ECO:0000256" key="2">
    <source>
        <dbReference type="ARBA" id="ARBA00022448"/>
    </source>
</evidence>
<evidence type="ECO:0000256" key="7">
    <source>
        <dbReference type="ARBA" id="ARBA00023242"/>
    </source>
</evidence>
<keyword evidence="3" id="KW-0509">mRNA transport</keyword>
<proteinExistence type="predicted"/>
<dbReference type="RefSeq" id="XP_002676774.1">
    <property type="nucleotide sequence ID" value="XM_002676728.1"/>
</dbReference>
<dbReference type="Gene3D" id="2.130.10.10">
    <property type="entry name" value="YVTN repeat-like/Quinoprotein amine dehydrogenase"/>
    <property type="match status" value="1"/>
</dbReference>
<evidence type="ECO:0000313" key="9">
    <source>
        <dbReference type="Proteomes" id="UP000006671"/>
    </source>
</evidence>
<evidence type="ECO:0000256" key="5">
    <source>
        <dbReference type="ARBA" id="ARBA00023010"/>
    </source>
</evidence>
<dbReference type="InterPro" id="IPR015943">
    <property type="entry name" value="WD40/YVTN_repeat-like_dom_sf"/>
</dbReference>
<dbReference type="PANTHER" id="PTHR13257:SF0">
    <property type="entry name" value="NUCLEAR PORE COMPLEX PROTEIN NUP88"/>
    <property type="match status" value="1"/>
</dbReference>
<evidence type="ECO:0000256" key="6">
    <source>
        <dbReference type="ARBA" id="ARBA00023132"/>
    </source>
</evidence>
<dbReference type="GO" id="GO:0006406">
    <property type="term" value="P:mRNA export from nucleus"/>
    <property type="evidence" value="ECO:0007669"/>
    <property type="project" value="TreeGrafter"/>
</dbReference>
<dbReference type="InParanoid" id="D2VGU5"/>
<evidence type="ECO:0000256" key="1">
    <source>
        <dbReference type="ARBA" id="ARBA00004567"/>
    </source>
</evidence>
<dbReference type="InterPro" id="IPR036322">
    <property type="entry name" value="WD40_repeat_dom_sf"/>
</dbReference>
<dbReference type="GO" id="GO:0000055">
    <property type="term" value="P:ribosomal large subunit export from nucleus"/>
    <property type="evidence" value="ECO:0007669"/>
    <property type="project" value="InterPro"/>
</dbReference>